<reference evidence="1 2" key="1">
    <citation type="submission" date="2013-11" db="EMBL/GenBank/DDBJ databases">
        <title>Genome sequencing of Stegodyphus mimosarum.</title>
        <authorList>
            <person name="Bechsgaard J."/>
        </authorList>
    </citation>
    <scope>NUCLEOTIDE SEQUENCE [LARGE SCALE GENOMIC DNA]</scope>
</reference>
<sequence length="84" mass="9215">MSENDIPWNKCLDVGSDGAQALTGKHSGVIAQIKKVAPETKFTHCSTHRETSSLVAKMIHESPKIVLNQTVKIVNFFKSHALTL</sequence>
<gene>
    <name evidence="1" type="ORF">X975_07651</name>
</gene>
<dbReference type="OrthoDB" id="6431587at2759"/>
<dbReference type="PANTHER" id="PTHR45913">
    <property type="entry name" value="EPM2A-INTERACTING PROTEIN 1"/>
    <property type="match status" value="1"/>
</dbReference>
<protein>
    <submittedName>
        <fullName evidence="1">SCAN domain-containing protein 3</fullName>
    </submittedName>
</protein>
<accession>A0A087U122</accession>
<dbReference type="PANTHER" id="PTHR45913:SF19">
    <property type="entry name" value="LOW QUALITY PROTEIN: ZINC FINGER BED DOMAIN-CONTAINING PROTEIN 5-LIKE"/>
    <property type="match status" value="1"/>
</dbReference>
<proteinExistence type="predicted"/>
<evidence type="ECO:0000313" key="1">
    <source>
        <dbReference type="EMBL" id="KFM71061.1"/>
    </source>
</evidence>
<organism evidence="1 2">
    <name type="scientific">Stegodyphus mimosarum</name>
    <name type="common">African social velvet spider</name>
    <dbReference type="NCBI Taxonomy" id="407821"/>
    <lineage>
        <taxon>Eukaryota</taxon>
        <taxon>Metazoa</taxon>
        <taxon>Ecdysozoa</taxon>
        <taxon>Arthropoda</taxon>
        <taxon>Chelicerata</taxon>
        <taxon>Arachnida</taxon>
        <taxon>Araneae</taxon>
        <taxon>Araneomorphae</taxon>
        <taxon>Entelegynae</taxon>
        <taxon>Eresoidea</taxon>
        <taxon>Eresidae</taxon>
        <taxon>Stegodyphus</taxon>
    </lineage>
</organism>
<dbReference type="Proteomes" id="UP000054359">
    <property type="component" value="Unassembled WGS sequence"/>
</dbReference>
<dbReference type="STRING" id="407821.A0A087U122"/>
<dbReference type="AlphaFoldDB" id="A0A087U122"/>
<dbReference type="EMBL" id="KK117649">
    <property type="protein sequence ID" value="KFM71061.1"/>
    <property type="molecule type" value="Genomic_DNA"/>
</dbReference>
<evidence type="ECO:0000313" key="2">
    <source>
        <dbReference type="Proteomes" id="UP000054359"/>
    </source>
</evidence>
<dbReference type="OMA" id="SENDIPW"/>
<keyword evidence="2" id="KW-1185">Reference proteome</keyword>
<name>A0A087U122_STEMI</name>
<feature type="non-terminal residue" evidence="1">
    <location>
        <position position="84"/>
    </location>
</feature>